<proteinExistence type="predicted"/>
<name>A0AC34FCT7_9BILA</name>
<protein>
    <submittedName>
        <fullName evidence="2">Uncharacterized protein</fullName>
    </submittedName>
</protein>
<evidence type="ECO:0000313" key="1">
    <source>
        <dbReference type="Proteomes" id="UP000887579"/>
    </source>
</evidence>
<accession>A0AC34FCT7</accession>
<dbReference type="Proteomes" id="UP000887579">
    <property type="component" value="Unplaced"/>
</dbReference>
<organism evidence="1 2">
    <name type="scientific">Panagrolaimus sp. ES5</name>
    <dbReference type="NCBI Taxonomy" id="591445"/>
    <lineage>
        <taxon>Eukaryota</taxon>
        <taxon>Metazoa</taxon>
        <taxon>Ecdysozoa</taxon>
        <taxon>Nematoda</taxon>
        <taxon>Chromadorea</taxon>
        <taxon>Rhabditida</taxon>
        <taxon>Tylenchina</taxon>
        <taxon>Panagrolaimomorpha</taxon>
        <taxon>Panagrolaimoidea</taxon>
        <taxon>Panagrolaimidae</taxon>
        <taxon>Panagrolaimus</taxon>
    </lineage>
</organism>
<reference evidence="2" key="1">
    <citation type="submission" date="2022-11" db="UniProtKB">
        <authorList>
            <consortium name="WormBaseParasite"/>
        </authorList>
    </citation>
    <scope>IDENTIFICATION</scope>
</reference>
<sequence length="169" mass="19856">MKELPTSPPESDFPSDVLKWAKKNAAPKMALKLMQICKYFQFPYFVINTLEGNYGGWRYRQEDSYSYRNIDIKNLSKKLWVTRKLGFWNNNVLIPLLPKIAVSDFYFLSLKNQNITFNEFKFLTAAGNVTEVFLYDSLIKDESDHNVPLEDILECLPKIEKLRMYAHNL</sequence>
<evidence type="ECO:0000313" key="2">
    <source>
        <dbReference type="WBParaSite" id="ES5_v2.g15095.t1"/>
    </source>
</evidence>
<dbReference type="WBParaSite" id="ES5_v2.g15095.t1">
    <property type="protein sequence ID" value="ES5_v2.g15095.t1"/>
    <property type="gene ID" value="ES5_v2.g15095"/>
</dbReference>